<feature type="transmembrane region" description="Helical" evidence="1">
    <location>
        <begin position="45"/>
        <end position="70"/>
    </location>
</feature>
<dbReference type="EMBL" id="JBHSBB010000005">
    <property type="protein sequence ID" value="MFC4030772.1"/>
    <property type="molecule type" value="Genomic_DNA"/>
</dbReference>
<keyword evidence="3" id="KW-1185">Reference proteome</keyword>
<sequence length="281" mass="31456">MTTQDAGRMTTEPPGGRSGPLRMLRLTWYLSGVSLHRLTEYRLDFLLGAGSFAVRLTLQAVVVGIVFLHVPTIGGWDYYQVLFLLGYSFLPRGLDHLFTDQLWEVGRKLVQRGEFYRYLIRPVNPLYLVLSERFCYPDGLGELLTGLFTAGFAASRLGLHLTPLRIALTAGLVVCGALIHSSVKLLFASLSFWTTTSLSAMTAANDIADFTRYPMDIYHGPLRWLLTWPLPYAFTSYVPASYLLFGSTRYLWWTPVVTAVAVAVSYRVWSAGVARYETTGS</sequence>
<organism evidence="2 3">
    <name type="scientific">Streptomyces polygonati</name>
    <dbReference type="NCBI Taxonomy" id="1617087"/>
    <lineage>
        <taxon>Bacteria</taxon>
        <taxon>Bacillati</taxon>
        <taxon>Actinomycetota</taxon>
        <taxon>Actinomycetes</taxon>
        <taxon>Kitasatosporales</taxon>
        <taxon>Streptomycetaceae</taxon>
        <taxon>Streptomyces</taxon>
    </lineage>
</organism>
<accession>A0ABV8HF74</accession>
<keyword evidence="1" id="KW-0472">Membrane</keyword>
<feature type="transmembrane region" description="Helical" evidence="1">
    <location>
        <begin position="225"/>
        <end position="244"/>
    </location>
</feature>
<evidence type="ECO:0000256" key="1">
    <source>
        <dbReference type="SAM" id="Phobius"/>
    </source>
</evidence>
<comment type="caution">
    <text evidence="2">The sequence shown here is derived from an EMBL/GenBank/DDBJ whole genome shotgun (WGS) entry which is preliminary data.</text>
</comment>
<keyword evidence="1" id="KW-0812">Transmembrane</keyword>
<dbReference type="PANTHER" id="PTHR36833">
    <property type="entry name" value="SLR0610 PROTEIN-RELATED"/>
    <property type="match status" value="1"/>
</dbReference>
<protein>
    <submittedName>
        <fullName evidence="2">ABC transporter permease</fullName>
    </submittedName>
</protein>
<dbReference type="PANTHER" id="PTHR36833:SF1">
    <property type="entry name" value="INTEGRAL MEMBRANE TRANSPORT PROTEIN"/>
    <property type="match status" value="1"/>
</dbReference>
<proteinExistence type="predicted"/>
<dbReference type="InterPro" id="IPR010390">
    <property type="entry name" value="ABC-2_transporter-like"/>
</dbReference>
<dbReference type="Pfam" id="PF06182">
    <property type="entry name" value="ABC2_membrane_6"/>
    <property type="match status" value="1"/>
</dbReference>
<dbReference type="Proteomes" id="UP001595765">
    <property type="component" value="Unassembled WGS sequence"/>
</dbReference>
<name>A0ABV8HF74_9ACTN</name>
<feature type="transmembrane region" description="Helical" evidence="1">
    <location>
        <begin position="185"/>
        <end position="204"/>
    </location>
</feature>
<dbReference type="RefSeq" id="WP_386426382.1">
    <property type="nucleotide sequence ID" value="NZ_JBHSBB010000005.1"/>
</dbReference>
<feature type="transmembrane region" description="Helical" evidence="1">
    <location>
        <begin position="250"/>
        <end position="269"/>
    </location>
</feature>
<reference evidence="3" key="1">
    <citation type="journal article" date="2019" name="Int. J. Syst. Evol. Microbiol.">
        <title>The Global Catalogue of Microorganisms (GCM) 10K type strain sequencing project: providing services to taxonomists for standard genome sequencing and annotation.</title>
        <authorList>
            <consortium name="The Broad Institute Genomics Platform"/>
            <consortium name="The Broad Institute Genome Sequencing Center for Infectious Disease"/>
            <person name="Wu L."/>
            <person name="Ma J."/>
        </authorList>
    </citation>
    <scope>NUCLEOTIDE SEQUENCE [LARGE SCALE GENOMIC DNA]</scope>
    <source>
        <strain evidence="3">CGMCC 4.7237</strain>
    </source>
</reference>
<evidence type="ECO:0000313" key="2">
    <source>
        <dbReference type="EMBL" id="MFC4030772.1"/>
    </source>
</evidence>
<keyword evidence="1" id="KW-1133">Transmembrane helix</keyword>
<feature type="transmembrane region" description="Helical" evidence="1">
    <location>
        <begin position="157"/>
        <end position="179"/>
    </location>
</feature>
<evidence type="ECO:0000313" key="3">
    <source>
        <dbReference type="Proteomes" id="UP001595765"/>
    </source>
</evidence>
<gene>
    <name evidence="2" type="ORF">ACFO3J_04735</name>
</gene>